<organism evidence="3 4">
    <name type="scientific">Candidatus Marithioploca araucensis</name>
    <dbReference type="NCBI Taxonomy" id="70273"/>
    <lineage>
        <taxon>Bacteria</taxon>
        <taxon>Pseudomonadati</taxon>
        <taxon>Pseudomonadota</taxon>
        <taxon>Gammaproteobacteria</taxon>
        <taxon>Thiotrichales</taxon>
        <taxon>Thiotrichaceae</taxon>
        <taxon>Candidatus Marithioploca</taxon>
    </lineage>
</organism>
<dbReference type="Proteomes" id="UP001171945">
    <property type="component" value="Unassembled WGS sequence"/>
</dbReference>
<evidence type="ECO:0000313" key="4">
    <source>
        <dbReference type="Proteomes" id="UP001171945"/>
    </source>
</evidence>
<feature type="non-terminal residue" evidence="3">
    <location>
        <position position="499"/>
    </location>
</feature>
<feature type="non-terminal residue" evidence="3">
    <location>
        <position position="1"/>
    </location>
</feature>
<evidence type="ECO:0000259" key="2">
    <source>
        <dbReference type="PROSITE" id="PS51127"/>
    </source>
</evidence>
<comment type="caution">
    <text evidence="3">The sequence shown here is derived from an EMBL/GenBank/DDBJ whole genome shotgun (WGS) entry which is preliminary data.</text>
</comment>
<dbReference type="InterPro" id="IPR051715">
    <property type="entry name" value="Intimin-Invasin_domain"/>
</dbReference>
<dbReference type="EMBL" id="JAUCGM010000579">
    <property type="protein sequence ID" value="MDM8563330.1"/>
    <property type="molecule type" value="Genomic_DNA"/>
</dbReference>
<dbReference type="SUPFAM" id="SSF49373">
    <property type="entry name" value="Invasin/intimin cell-adhesion fragments"/>
    <property type="match status" value="5"/>
</dbReference>
<accession>A0ABT7VUR1</accession>
<keyword evidence="4" id="KW-1185">Reference proteome</keyword>
<dbReference type="SMART" id="SM00634">
    <property type="entry name" value="BID_1"/>
    <property type="match status" value="5"/>
</dbReference>
<evidence type="ECO:0000256" key="1">
    <source>
        <dbReference type="ARBA" id="ARBA00010116"/>
    </source>
</evidence>
<comment type="similarity">
    <text evidence="1">Belongs to the intimin/invasin family.</text>
</comment>
<sequence length="499" mass="51737">KSLIFYADTGTIDFQVINNNQAAEGESAITIVVTFKDSRGNPIPDAEVKFIDDSPTVEISGGTTNALGEFRTIVKSTIPAKINVTPVVKDILGVQKTITFIPMGTAVKDLTVTVVRNNQPATGTAKIQIDTVIRDNNGQPVKDVPLIVQLPAGSAAIANPSQGKSDENGYFTTSLTSTVAGDVEVTIAVEGSAVASQSKVVTFLATSAVTPTTIELHVFNALQPADDVSAITLVAIPRDAKNAPIADVEVELISDSTTAKIANTKGKTNALGEFRTTVTNSVAEIFNVTPVVVGSIKGSPTSVTFLPIGMEVNDLSVSLVQNNKLADGQDGVNINVVTRDQNGRTVSGVPIVVQIATGEVAIATPSHGNTDDNGVFNTTITSTVAGDVEVTIAIEGTIIAPQSKVVTFRATSAVTPTSVELQVLNAPQPADDVSAITLVAIPRDANNAPIAGVEVELISDSTTAKIAQTKEKTNALGEFRTTVTNSVPETFNVTPVVGG</sequence>
<gene>
    <name evidence="3" type="ORF">QUF54_08250</name>
</gene>
<protein>
    <submittedName>
        <fullName evidence="3">Ig-like domain-containing protein</fullName>
    </submittedName>
</protein>
<dbReference type="InterPro" id="IPR008964">
    <property type="entry name" value="Invasin/intimin_cell_adhesion"/>
</dbReference>
<dbReference type="PANTHER" id="PTHR39576">
    <property type="entry name" value="ATTACHING AND EFFACING PROTEIN HOMOLOG-RELATED-RELATED"/>
    <property type="match status" value="1"/>
</dbReference>
<dbReference type="Gene3D" id="2.60.40.10">
    <property type="entry name" value="Immunoglobulins"/>
    <property type="match status" value="5"/>
</dbReference>
<feature type="domain" description="Big-1" evidence="2">
    <location>
        <begin position="109"/>
        <end position="204"/>
    </location>
</feature>
<name>A0ABT7VUR1_9GAMM</name>
<dbReference type="Pfam" id="PF02369">
    <property type="entry name" value="Big_1"/>
    <property type="match status" value="5"/>
</dbReference>
<dbReference type="InterPro" id="IPR013783">
    <property type="entry name" value="Ig-like_fold"/>
</dbReference>
<proteinExistence type="inferred from homology"/>
<dbReference type="PROSITE" id="PS51127">
    <property type="entry name" value="BIG1"/>
    <property type="match status" value="1"/>
</dbReference>
<dbReference type="InterPro" id="IPR003344">
    <property type="entry name" value="Big_1_dom"/>
</dbReference>
<dbReference type="PANTHER" id="PTHR39576:SF1">
    <property type="entry name" value="INVASIN"/>
    <property type="match status" value="1"/>
</dbReference>
<evidence type="ECO:0000313" key="3">
    <source>
        <dbReference type="EMBL" id="MDM8563330.1"/>
    </source>
</evidence>
<reference evidence="3" key="1">
    <citation type="submission" date="2023-06" db="EMBL/GenBank/DDBJ databases">
        <title>Uncultivated large filamentous bacteria from sulfidic sediments reveal new species and different genomic features in energy metabolism and defense.</title>
        <authorList>
            <person name="Fonseca A."/>
        </authorList>
    </citation>
    <scope>NUCLEOTIDE SEQUENCE</scope>
    <source>
        <strain evidence="3">HSG4</strain>
    </source>
</reference>